<keyword evidence="2" id="KW-1185">Reference proteome</keyword>
<dbReference type="RefSeq" id="WP_329978994.1">
    <property type="nucleotide sequence ID" value="NZ_JBBMEY010000015.1"/>
</dbReference>
<accession>A0ABV1HS88</accession>
<evidence type="ECO:0000313" key="1">
    <source>
        <dbReference type="EMBL" id="MEQ2565197.1"/>
    </source>
</evidence>
<name>A0ABV1HS88_9FIRM</name>
<proteinExistence type="predicted"/>
<organism evidence="1 2">
    <name type="scientific">Ruminococcoides intestinihominis</name>
    <dbReference type="NCBI Taxonomy" id="3133161"/>
    <lineage>
        <taxon>Bacteria</taxon>
        <taxon>Bacillati</taxon>
        <taxon>Bacillota</taxon>
        <taxon>Clostridia</taxon>
        <taxon>Eubacteriales</taxon>
        <taxon>Oscillospiraceae</taxon>
        <taxon>Ruminococcoides</taxon>
    </lineage>
</organism>
<evidence type="ECO:0000313" key="2">
    <source>
        <dbReference type="Proteomes" id="UP001478133"/>
    </source>
</evidence>
<gene>
    <name evidence="1" type="ORF">ABFO16_02975</name>
</gene>
<sequence length="48" mass="5844">MIHEKVNFEHYYNGHYIDSGKSREQREEDLKLSLEEDKKLKSWSEVDC</sequence>
<reference evidence="1 2" key="1">
    <citation type="submission" date="2024-03" db="EMBL/GenBank/DDBJ databases">
        <title>Human intestinal bacterial collection.</title>
        <authorList>
            <person name="Pauvert C."/>
            <person name="Hitch T.C.A."/>
            <person name="Clavel T."/>
        </authorList>
    </citation>
    <scope>NUCLEOTIDE SEQUENCE [LARGE SCALE GENOMIC DNA]</scope>
    <source>
        <strain evidence="1 2">CLA-AP-H18</strain>
    </source>
</reference>
<dbReference type="EMBL" id="JBBMFI010000006">
    <property type="protein sequence ID" value="MEQ2565197.1"/>
    <property type="molecule type" value="Genomic_DNA"/>
</dbReference>
<comment type="caution">
    <text evidence="1">The sequence shown here is derived from an EMBL/GenBank/DDBJ whole genome shotgun (WGS) entry which is preliminary data.</text>
</comment>
<dbReference type="Proteomes" id="UP001478133">
    <property type="component" value="Unassembled WGS sequence"/>
</dbReference>
<protein>
    <submittedName>
        <fullName evidence="1">Uncharacterized protein</fullName>
    </submittedName>
</protein>